<dbReference type="Pfam" id="PF04965">
    <property type="entry name" value="GPW_gp25"/>
    <property type="match status" value="1"/>
</dbReference>
<accession>A0ABY7GVP6</accession>
<dbReference type="SUPFAM" id="SSF160719">
    <property type="entry name" value="gpW/gp25-like"/>
    <property type="match status" value="1"/>
</dbReference>
<name>A0ABY7GVP6_9BACT</name>
<proteinExistence type="predicted"/>
<dbReference type="Gene3D" id="3.10.450.40">
    <property type="match status" value="1"/>
</dbReference>
<gene>
    <name evidence="2" type="ORF">O0S08_33055</name>
</gene>
<dbReference type="InterPro" id="IPR007048">
    <property type="entry name" value="IraD/Gp25-like"/>
</dbReference>
<evidence type="ECO:0000313" key="3">
    <source>
        <dbReference type="Proteomes" id="UP001164459"/>
    </source>
</evidence>
<dbReference type="EMBL" id="CP114040">
    <property type="protein sequence ID" value="WAS91043.1"/>
    <property type="molecule type" value="Genomic_DNA"/>
</dbReference>
<dbReference type="RefSeq" id="WP_269033407.1">
    <property type="nucleotide sequence ID" value="NZ_CP114040.1"/>
</dbReference>
<dbReference type="Proteomes" id="UP001164459">
    <property type="component" value="Chromosome"/>
</dbReference>
<reference evidence="2" key="1">
    <citation type="submission" date="2022-11" db="EMBL/GenBank/DDBJ databases">
        <title>Minimal conservation of predation-associated metabolite biosynthetic gene clusters underscores biosynthetic potential of Myxococcota including descriptions for ten novel species: Archangium lansinium sp. nov., Myxococcus landrumus sp. nov., Nannocystis bai.</title>
        <authorList>
            <person name="Ahearne A."/>
            <person name="Stevens C."/>
            <person name="Dowd S."/>
        </authorList>
    </citation>
    <scope>NUCLEOTIDE SEQUENCE</scope>
    <source>
        <strain evidence="2">Fl3</strain>
    </source>
</reference>
<evidence type="ECO:0000313" key="2">
    <source>
        <dbReference type="EMBL" id="WAS91043.1"/>
    </source>
</evidence>
<organism evidence="2 3">
    <name type="scientific">Nannocystis punicea</name>
    <dbReference type="NCBI Taxonomy" id="2995304"/>
    <lineage>
        <taxon>Bacteria</taxon>
        <taxon>Pseudomonadati</taxon>
        <taxon>Myxococcota</taxon>
        <taxon>Polyangia</taxon>
        <taxon>Nannocystales</taxon>
        <taxon>Nannocystaceae</taxon>
        <taxon>Nannocystis</taxon>
    </lineage>
</organism>
<protein>
    <submittedName>
        <fullName evidence="2">GPW/gp25 family protein</fullName>
    </submittedName>
</protein>
<feature type="domain" description="IraD/Gp25-like" evidence="1">
    <location>
        <begin position="26"/>
        <end position="112"/>
    </location>
</feature>
<keyword evidence="3" id="KW-1185">Reference proteome</keyword>
<sequence>MTETIRGFAFPFRIDPDSGSVAAQTGDDKLRENIAHILLTGMGERIMRRGYGGGLQQLVHDPNNEVLRGVVQHQVAKSLGRLEPRIILQEVRVTQDGETLLLRIKYIVRSTRQVQTFSVPFGTGQL</sequence>
<evidence type="ECO:0000259" key="1">
    <source>
        <dbReference type="Pfam" id="PF04965"/>
    </source>
</evidence>